<dbReference type="OrthoDB" id="3363059at2759"/>
<evidence type="ECO:0000313" key="2">
    <source>
        <dbReference type="Proteomes" id="UP000789396"/>
    </source>
</evidence>
<sequence length="116" mass="13414">MTYYALIFNDVVKEKKLNHVQNLDQQKMAYSSKLTELIPARRILVEAEKCDNGYTYRNIYPELLGLMASNYPEIFDIESFLIEEDRETDDVENIVMSAINELEDSTESVLGNVLNI</sequence>
<name>A0A9N8W930_9GLOM</name>
<dbReference type="Pfam" id="PF14750">
    <property type="entry name" value="INTS2"/>
    <property type="match status" value="1"/>
</dbReference>
<reference evidence="1" key="1">
    <citation type="submission" date="2021-06" db="EMBL/GenBank/DDBJ databases">
        <authorList>
            <person name="Kallberg Y."/>
            <person name="Tangrot J."/>
            <person name="Rosling A."/>
        </authorList>
    </citation>
    <scope>NUCLEOTIDE SEQUENCE</scope>
    <source>
        <strain evidence="1">IN212</strain>
    </source>
</reference>
<dbReference type="PANTHER" id="PTHR28608:SF1">
    <property type="entry name" value="INTEGRATOR COMPLEX SUBUNIT 2"/>
    <property type="match status" value="1"/>
</dbReference>
<organism evidence="1 2">
    <name type="scientific">Racocetra fulgida</name>
    <dbReference type="NCBI Taxonomy" id="60492"/>
    <lineage>
        <taxon>Eukaryota</taxon>
        <taxon>Fungi</taxon>
        <taxon>Fungi incertae sedis</taxon>
        <taxon>Mucoromycota</taxon>
        <taxon>Glomeromycotina</taxon>
        <taxon>Glomeromycetes</taxon>
        <taxon>Diversisporales</taxon>
        <taxon>Gigasporaceae</taxon>
        <taxon>Racocetra</taxon>
    </lineage>
</organism>
<dbReference type="AlphaFoldDB" id="A0A9N8W930"/>
<dbReference type="PANTHER" id="PTHR28608">
    <property type="entry name" value="INTEGRATOR COMPLEX SUBUNIT 2"/>
    <property type="match status" value="1"/>
</dbReference>
<protein>
    <submittedName>
        <fullName evidence="1">4134_t:CDS:1</fullName>
    </submittedName>
</protein>
<comment type="caution">
    <text evidence="1">The sequence shown here is derived from an EMBL/GenBank/DDBJ whole genome shotgun (WGS) entry which is preliminary data.</text>
</comment>
<dbReference type="EMBL" id="CAJVPZ010000739">
    <property type="protein sequence ID" value="CAG8474959.1"/>
    <property type="molecule type" value="Genomic_DNA"/>
</dbReference>
<dbReference type="InterPro" id="IPR029321">
    <property type="entry name" value="INTS2"/>
</dbReference>
<evidence type="ECO:0000313" key="1">
    <source>
        <dbReference type="EMBL" id="CAG8474959.1"/>
    </source>
</evidence>
<dbReference type="Proteomes" id="UP000789396">
    <property type="component" value="Unassembled WGS sequence"/>
</dbReference>
<proteinExistence type="predicted"/>
<dbReference type="GO" id="GO:0034472">
    <property type="term" value="P:snRNA 3'-end processing"/>
    <property type="evidence" value="ECO:0007669"/>
    <property type="project" value="TreeGrafter"/>
</dbReference>
<accession>A0A9N8W930</accession>
<keyword evidence="2" id="KW-1185">Reference proteome</keyword>
<dbReference type="GO" id="GO:0032039">
    <property type="term" value="C:integrator complex"/>
    <property type="evidence" value="ECO:0007669"/>
    <property type="project" value="InterPro"/>
</dbReference>
<gene>
    <name evidence="1" type="ORF">RFULGI_LOCUS1283</name>
</gene>